<dbReference type="RefSeq" id="WP_270077157.1">
    <property type="nucleotide sequence ID" value="NZ_CP115174.1"/>
</dbReference>
<accession>A0ABY7NNW5</accession>
<gene>
    <name evidence="1" type="ORF">PBT88_20670</name>
</gene>
<proteinExistence type="predicted"/>
<dbReference type="EMBL" id="CP115174">
    <property type="protein sequence ID" value="WBO22515.1"/>
    <property type="molecule type" value="Genomic_DNA"/>
</dbReference>
<keyword evidence="2" id="KW-1185">Reference proteome</keyword>
<organism evidence="1 2">
    <name type="scientific">Sphingomonas abietis</name>
    <dbReference type="NCBI Taxonomy" id="3012344"/>
    <lineage>
        <taxon>Bacteria</taxon>
        <taxon>Pseudomonadati</taxon>
        <taxon>Pseudomonadota</taxon>
        <taxon>Alphaproteobacteria</taxon>
        <taxon>Sphingomonadales</taxon>
        <taxon>Sphingomonadaceae</taxon>
        <taxon>Sphingomonas</taxon>
    </lineage>
</organism>
<dbReference type="Proteomes" id="UP001210865">
    <property type="component" value="Chromosome"/>
</dbReference>
<reference evidence="1 2" key="1">
    <citation type="submission" date="2022-12" db="EMBL/GenBank/DDBJ databases">
        <title>Sphingomonas abieness sp. nov., an endophytic bacterium isolated from Abies koreana.</title>
        <authorList>
            <person name="Jiang L."/>
            <person name="Lee J."/>
        </authorList>
    </citation>
    <scope>NUCLEOTIDE SEQUENCE [LARGE SCALE GENOMIC DNA]</scope>
    <source>
        <strain evidence="2">PAMB 00755</strain>
    </source>
</reference>
<evidence type="ECO:0000313" key="2">
    <source>
        <dbReference type="Proteomes" id="UP001210865"/>
    </source>
</evidence>
<sequence>MGLFFSAAYAGRTGKMLPKTGNIRRTPPDRFAQEIGEALRSELGDSHKAIKTVMAWAGASERSAKNWLSGTHGPDGWHLILLARHSDAVIATILRLAERDQLIPGVRLRALQVALLQTATEIGDAFVIQARRRFREE</sequence>
<name>A0ABY7NNW5_9SPHN</name>
<protein>
    <submittedName>
        <fullName evidence="1">Uncharacterized protein</fullName>
    </submittedName>
</protein>
<evidence type="ECO:0000313" key="1">
    <source>
        <dbReference type="EMBL" id="WBO22515.1"/>
    </source>
</evidence>